<evidence type="ECO:0000259" key="2">
    <source>
        <dbReference type="PROSITE" id="PS50975"/>
    </source>
</evidence>
<dbReference type="InterPro" id="IPR024710">
    <property type="entry name" value="MfnD"/>
</dbReference>
<accession>A0ABY7GE06</accession>
<dbReference type="Gene3D" id="3.30.470.20">
    <property type="entry name" value="ATP-grasp fold, B domain"/>
    <property type="match status" value="1"/>
</dbReference>
<dbReference type="RefSeq" id="WP_255188486.1">
    <property type="nucleotide sequence ID" value="NZ_CP113517.1"/>
</dbReference>
<dbReference type="EMBL" id="CP113517">
    <property type="protein sequence ID" value="WAR43520.1"/>
    <property type="molecule type" value="Genomic_DNA"/>
</dbReference>
<evidence type="ECO:0000313" key="4">
    <source>
        <dbReference type="Proteomes" id="UP001162780"/>
    </source>
</evidence>
<organism evidence="3 4">
    <name type="scientific">Methylomonas rapida</name>
    <dbReference type="NCBI Taxonomy" id="2963939"/>
    <lineage>
        <taxon>Bacteria</taxon>
        <taxon>Pseudomonadati</taxon>
        <taxon>Pseudomonadota</taxon>
        <taxon>Gammaproteobacteria</taxon>
        <taxon>Methylococcales</taxon>
        <taxon>Methylococcaceae</taxon>
        <taxon>Methylomonas</taxon>
    </lineage>
</organism>
<reference evidence="3" key="1">
    <citation type="submission" date="2022-11" db="EMBL/GenBank/DDBJ databases">
        <title>Methylomonas rapida sp. nov., Carotenoid-Producing Obligate Methanotrophs with High Growth Characteristics and Biotechnological Potential.</title>
        <authorList>
            <person name="Tikhonova E.N."/>
            <person name="Suleimanov R.Z."/>
            <person name="Miroshnikov K."/>
            <person name="Oshkin I.Y."/>
            <person name="Belova S.E."/>
            <person name="Danilova O.V."/>
            <person name="Ashikhmin A."/>
            <person name="Konopkin A."/>
            <person name="But S.Y."/>
            <person name="Khmelenina V.N."/>
            <person name="Kuznetsov N."/>
            <person name="Pimenov N.V."/>
            <person name="Dedysh S.N."/>
        </authorList>
    </citation>
    <scope>NUCLEOTIDE SEQUENCE</scope>
    <source>
        <strain evidence="3">MP1</strain>
    </source>
</reference>
<dbReference type="SUPFAM" id="SSF56059">
    <property type="entry name" value="Glutathione synthetase ATP-binding domain-like"/>
    <property type="match status" value="1"/>
</dbReference>
<dbReference type="PROSITE" id="PS50975">
    <property type="entry name" value="ATP_GRASP"/>
    <property type="match status" value="1"/>
</dbReference>
<feature type="domain" description="ATP-grasp" evidence="2">
    <location>
        <begin position="131"/>
        <end position="312"/>
    </location>
</feature>
<dbReference type="InterPro" id="IPR003806">
    <property type="entry name" value="ATP-grasp_PylC-type"/>
</dbReference>
<sequence>MKILVFEYITGGGLAGQDLPATLAAEGGMMLQALLDDLKSVLDLQLLLPLDSRCMHVSLPPDTHVTPVDAKTDLNQVLATLIAEADAVWLIAPETGGLLAELARRVIVAGKIFLLSDPDTVALCGDKLATYHCLLSHALPVVPSVSVAEWARLPFSACVIKPIDGVGCEGSRILQNASEFQATVAGLDDPSRYLAQPLLAGRAVSLSCLCKRGRGWLLCCNEQQVDKTGHSFNLHGCLVNAPNPRQAFYQTLVRQIAAAMPGLWGYIGIDLIETTDQGPLILEINPRLTTSYVGIQRATGINVAEQVLRLLEGEPDLTFSGVGPIQVTIH</sequence>
<proteinExistence type="predicted"/>
<gene>
    <name evidence="3" type="ORF">NM686_014165</name>
</gene>
<dbReference type="Proteomes" id="UP001162780">
    <property type="component" value="Chromosome"/>
</dbReference>
<dbReference type="Pfam" id="PF18301">
    <property type="entry name" value="preATP-grasp_3"/>
    <property type="match status" value="1"/>
</dbReference>
<keyword evidence="4" id="KW-1185">Reference proteome</keyword>
<dbReference type="InterPro" id="IPR011761">
    <property type="entry name" value="ATP-grasp"/>
</dbReference>
<protein>
    <submittedName>
        <fullName evidence="3">ATP-grasp domain-containing protein</fullName>
    </submittedName>
</protein>
<dbReference type="Pfam" id="PF02655">
    <property type="entry name" value="ATP-grasp_3"/>
    <property type="match status" value="1"/>
</dbReference>
<dbReference type="Gene3D" id="3.40.50.11770">
    <property type="match status" value="1"/>
</dbReference>
<name>A0ABY7GE06_9GAMM</name>
<dbReference type="Gene3D" id="2.30.36.100">
    <property type="match status" value="1"/>
</dbReference>
<dbReference type="PIRSF" id="PIRSF016766">
    <property type="entry name" value="UCP016766_ATPgrasp"/>
    <property type="match status" value="1"/>
</dbReference>
<evidence type="ECO:0000313" key="3">
    <source>
        <dbReference type="EMBL" id="WAR43520.1"/>
    </source>
</evidence>
<dbReference type="InterPro" id="IPR040803">
    <property type="entry name" value="MfnD_preATP-grasp"/>
</dbReference>
<evidence type="ECO:0000256" key="1">
    <source>
        <dbReference type="PROSITE-ProRule" id="PRU00409"/>
    </source>
</evidence>
<keyword evidence="1" id="KW-0547">Nucleotide-binding</keyword>
<keyword evidence="1" id="KW-0067">ATP-binding</keyword>